<dbReference type="GO" id="GO:0097367">
    <property type="term" value="F:carbohydrate derivative binding"/>
    <property type="evidence" value="ECO:0007669"/>
    <property type="project" value="InterPro"/>
</dbReference>
<accession>A0A9D1E8U7</accession>
<dbReference type="SUPFAM" id="SSF53697">
    <property type="entry name" value="SIS domain"/>
    <property type="match status" value="1"/>
</dbReference>
<dbReference type="Pfam" id="PF01380">
    <property type="entry name" value="SIS"/>
    <property type="match status" value="1"/>
</dbReference>
<dbReference type="SUPFAM" id="SSF46689">
    <property type="entry name" value="Homeodomain-like"/>
    <property type="match status" value="1"/>
</dbReference>
<dbReference type="GO" id="GO:0003700">
    <property type="term" value="F:DNA-binding transcription factor activity"/>
    <property type="evidence" value="ECO:0007669"/>
    <property type="project" value="InterPro"/>
</dbReference>
<evidence type="ECO:0000313" key="4">
    <source>
        <dbReference type="Proteomes" id="UP000823912"/>
    </source>
</evidence>
<dbReference type="InterPro" id="IPR046348">
    <property type="entry name" value="SIS_dom_sf"/>
</dbReference>
<dbReference type="InterPro" id="IPR047640">
    <property type="entry name" value="RpiR-like"/>
</dbReference>
<dbReference type="Gene3D" id="1.10.10.10">
    <property type="entry name" value="Winged helix-like DNA-binding domain superfamily/Winged helix DNA-binding domain"/>
    <property type="match status" value="1"/>
</dbReference>
<dbReference type="Pfam" id="PF01418">
    <property type="entry name" value="HTH_6"/>
    <property type="match status" value="1"/>
</dbReference>
<evidence type="ECO:0000259" key="2">
    <source>
        <dbReference type="PROSITE" id="PS51464"/>
    </source>
</evidence>
<dbReference type="Gene3D" id="3.40.50.10490">
    <property type="entry name" value="Glucose-6-phosphate isomerase like protein, domain 1"/>
    <property type="match status" value="1"/>
</dbReference>
<dbReference type="GO" id="GO:1901135">
    <property type="term" value="P:carbohydrate derivative metabolic process"/>
    <property type="evidence" value="ECO:0007669"/>
    <property type="project" value="InterPro"/>
</dbReference>
<reference evidence="3" key="1">
    <citation type="submission" date="2020-10" db="EMBL/GenBank/DDBJ databases">
        <authorList>
            <person name="Gilroy R."/>
        </authorList>
    </citation>
    <scope>NUCLEOTIDE SEQUENCE</scope>
    <source>
        <strain evidence="3">ChiSjej5B23-6657</strain>
    </source>
</reference>
<dbReference type="Proteomes" id="UP000823912">
    <property type="component" value="Unassembled WGS sequence"/>
</dbReference>
<dbReference type="AlphaFoldDB" id="A0A9D1E8U7"/>
<dbReference type="EMBL" id="DVHM01000075">
    <property type="protein sequence ID" value="HIR70525.1"/>
    <property type="molecule type" value="Genomic_DNA"/>
</dbReference>
<evidence type="ECO:0000313" key="3">
    <source>
        <dbReference type="EMBL" id="HIR70525.1"/>
    </source>
</evidence>
<comment type="caution">
    <text evidence="3">The sequence shown here is derived from an EMBL/GenBank/DDBJ whole genome shotgun (WGS) entry which is preliminary data.</text>
</comment>
<proteinExistence type="predicted"/>
<dbReference type="PROSITE" id="PS51464">
    <property type="entry name" value="SIS"/>
    <property type="match status" value="1"/>
</dbReference>
<feature type="domain" description="SIS" evidence="2">
    <location>
        <begin position="119"/>
        <end position="253"/>
    </location>
</feature>
<evidence type="ECO:0000259" key="1">
    <source>
        <dbReference type="PROSITE" id="PS51071"/>
    </source>
</evidence>
<reference evidence="3" key="2">
    <citation type="journal article" date="2021" name="PeerJ">
        <title>Extensive microbial diversity within the chicken gut microbiome revealed by metagenomics and culture.</title>
        <authorList>
            <person name="Gilroy R."/>
            <person name="Ravi A."/>
            <person name="Getino M."/>
            <person name="Pursley I."/>
            <person name="Horton D.L."/>
            <person name="Alikhan N.F."/>
            <person name="Baker D."/>
            <person name="Gharbi K."/>
            <person name="Hall N."/>
            <person name="Watson M."/>
            <person name="Adriaenssens E.M."/>
            <person name="Foster-Nyarko E."/>
            <person name="Jarju S."/>
            <person name="Secka A."/>
            <person name="Antonio M."/>
            <person name="Oren A."/>
            <person name="Chaudhuri R.R."/>
            <person name="La Ragione R."/>
            <person name="Hildebrand F."/>
            <person name="Pallen M.J."/>
        </authorList>
    </citation>
    <scope>NUCLEOTIDE SEQUENCE</scope>
    <source>
        <strain evidence="3">ChiSjej5B23-6657</strain>
    </source>
</reference>
<organism evidence="3 4">
    <name type="scientific">Candidatus Pullilachnospira gallistercoris</name>
    <dbReference type="NCBI Taxonomy" id="2840911"/>
    <lineage>
        <taxon>Bacteria</taxon>
        <taxon>Bacillati</taxon>
        <taxon>Bacillota</taxon>
        <taxon>Clostridia</taxon>
        <taxon>Lachnospirales</taxon>
        <taxon>Lachnospiraceae</taxon>
        <taxon>Lachnospiraceae incertae sedis</taxon>
        <taxon>Candidatus Pullilachnospira</taxon>
    </lineage>
</organism>
<dbReference type="GO" id="GO:0003677">
    <property type="term" value="F:DNA binding"/>
    <property type="evidence" value="ECO:0007669"/>
    <property type="project" value="InterPro"/>
</dbReference>
<sequence length="275" mass="31219">MTVELLNREEELTKTDRRILDFISGHPEEFLFSSIGQLAERLQVSEATISRFARHAGYRDFKELKQHVMDKNSGKGPAKKMAATLLKEESFRVESWLRYQQECLQKTMEEMDEEAFERAAGAVAGARRVFIHAKNASGAMGELLFFRLRRSGIDVTRIPASGSEMLEGLAQAKEGDLVVFFAFSKLSAESRIILDYQRQAGYQTLCFTARSYLPKEDSADISLYVYRGEAGEYHSMAAPAAMIDALVLAVSEKLESQTAENLNRIHQLKERYRKR</sequence>
<dbReference type="InterPro" id="IPR009057">
    <property type="entry name" value="Homeodomain-like_sf"/>
</dbReference>
<dbReference type="PANTHER" id="PTHR30514:SF18">
    <property type="entry name" value="RPIR-FAMILY TRANSCRIPTIONAL REGULATOR"/>
    <property type="match status" value="1"/>
</dbReference>
<name>A0A9D1E8U7_9FIRM</name>
<dbReference type="InterPro" id="IPR036388">
    <property type="entry name" value="WH-like_DNA-bd_sf"/>
</dbReference>
<feature type="domain" description="HTH rpiR-type" evidence="1">
    <location>
        <begin position="1"/>
        <end position="75"/>
    </location>
</feature>
<dbReference type="PROSITE" id="PS51071">
    <property type="entry name" value="HTH_RPIR"/>
    <property type="match status" value="1"/>
</dbReference>
<gene>
    <name evidence="3" type="ORF">IAA55_04520</name>
</gene>
<dbReference type="InterPro" id="IPR001347">
    <property type="entry name" value="SIS_dom"/>
</dbReference>
<protein>
    <submittedName>
        <fullName evidence="3">MurR/RpiR family transcriptional regulator</fullName>
    </submittedName>
</protein>
<dbReference type="PANTHER" id="PTHR30514">
    <property type="entry name" value="GLUCOKINASE"/>
    <property type="match status" value="1"/>
</dbReference>
<dbReference type="InterPro" id="IPR000281">
    <property type="entry name" value="HTH_RpiR"/>
</dbReference>